<feature type="region of interest" description="Disordered" evidence="1">
    <location>
        <begin position="206"/>
        <end position="237"/>
    </location>
</feature>
<protein>
    <submittedName>
        <fullName evidence="2">Uncharacterized protein</fullName>
    </submittedName>
</protein>
<dbReference type="EMBL" id="JABFAI010000462">
    <property type="protein sequence ID" value="KAF4944064.1"/>
    <property type="molecule type" value="Genomic_DNA"/>
</dbReference>
<comment type="caution">
    <text evidence="2">The sequence shown here is derived from an EMBL/GenBank/DDBJ whole genome shotgun (WGS) entry which is preliminary data.</text>
</comment>
<evidence type="ECO:0000313" key="3">
    <source>
        <dbReference type="Proteomes" id="UP000604273"/>
    </source>
</evidence>
<accession>A0A8H4SQS3</accession>
<evidence type="ECO:0000256" key="1">
    <source>
        <dbReference type="SAM" id="MobiDB-lite"/>
    </source>
</evidence>
<gene>
    <name evidence="2" type="ORF">FGADI_12946</name>
</gene>
<reference evidence="2" key="1">
    <citation type="journal article" date="2020" name="BMC Genomics">
        <title>Correction to: Identification and distribution of gene clusters required for synthesis of sphingolipid metabolism inhibitors in diverse species of the filamentous fungus Fusarium.</title>
        <authorList>
            <person name="Kim H.S."/>
            <person name="Lohmar J.M."/>
            <person name="Busman M."/>
            <person name="Brown D.W."/>
            <person name="Naumann T.A."/>
            <person name="Divon H.H."/>
            <person name="Lysoe E."/>
            <person name="Uhlig S."/>
            <person name="Proctor R.H."/>
        </authorList>
    </citation>
    <scope>NUCLEOTIDE SEQUENCE</scope>
    <source>
        <strain evidence="2">NRRL 45417</strain>
    </source>
</reference>
<sequence length="343" mass="38391">MKVATIERMLTLSFPATASAFHFSKESIGVDHVTKACAKALTSRIECDSYVLDMNPNYYQKWVGDTELADKICTRTCLDSFRIWNDTVTMDCAEDMNGPDFNARSTTQSTIFTVSYMRQGFNETCVKDTESGRYCQEILDGFSDIAKGQERPFEELCHPCYGKVLAVMSKSFLWSVAESYIWPPTEDDLYWQGQLDLVQKKCSGSNSTAIASESPKETVAQESLEGPAPHGPTDPGIPSDCSFYQMIEDIDDCWRFTSDWGITNPTIKEDCSGIKPGYWYCVEVNNGYPRKEHPLKVTATQEVEPQPTEDQERITTVGSVEHAYTECEVNKQAILGKDGGLSC</sequence>
<dbReference type="OrthoDB" id="2281372at2759"/>
<name>A0A8H4SQS3_9HYPO</name>
<evidence type="ECO:0000313" key="2">
    <source>
        <dbReference type="EMBL" id="KAF4944064.1"/>
    </source>
</evidence>
<keyword evidence="3" id="KW-1185">Reference proteome</keyword>
<proteinExistence type="predicted"/>
<organism evidence="2 3">
    <name type="scientific">Fusarium gaditjirri</name>
    <dbReference type="NCBI Taxonomy" id="282569"/>
    <lineage>
        <taxon>Eukaryota</taxon>
        <taxon>Fungi</taxon>
        <taxon>Dikarya</taxon>
        <taxon>Ascomycota</taxon>
        <taxon>Pezizomycotina</taxon>
        <taxon>Sordariomycetes</taxon>
        <taxon>Hypocreomycetidae</taxon>
        <taxon>Hypocreales</taxon>
        <taxon>Nectriaceae</taxon>
        <taxon>Fusarium</taxon>
        <taxon>Fusarium nisikadoi species complex</taxon>
    </lineage>
</organism>
<dbReference type="Proteomes" id="UP000604273">
    <property type="component" value="Unassembled WGS sequence"/>
</dbReference>
<dbReference type="AlphaFoldDB" id="A0A8H4SQS3"/>
<reference evidence="2" key="2">
    <citation type="submission" date="2020-05" db="EMBL/GenBank/DDBJ databases">
        <authorList>
            <person name="Kim H.-S."/>
            <person name="Proctor R.H."/>
            <person name="Brown D.W."/>
        </authorList>
    </citation>
    <scope>NUCLEOTIDE SEQUENCE</scope>
    <source>
        <strain evidence="2">NRRL 45417</strain>
    </source>
</reference>